<dbReference type="AlphaFoldDB" id="A0A515CTJ2"/>
<name>A0A515CTJ2_SERLI</name>
<dbReference type="RefSeq" id="WP_142814996.1">
    <property type="nucleotide sequence ID" value="NZ_CP033893.1"/>
</dbReference>
<organism evidence="1 2">
    <name type="scientific">Serratia liquefaciens</name>
    <dbReference type="NCBI Taxonomy" id="614"/>
    <lineage>
        <taxon>Bacteria</taxon>
        <taxon>Pseudomonadati</taxon>
        <taxon>Pseudomonadota</taxon>
        <taxon>Gammaproteobacteria</taxon>
        <taxon>Enterobacterales</taxon>
        <taxon>Yersiniaceae</taxon>
        <taxon>Serratia</taxon>
    </lineage>
</organism>
<evidence type="ECO:0000313" key="1">
    <source>
        <dbReference type="EMBL" id="QDL31484.1"/>
    </source>
</evidence>
<gene>
    <name evidence="1" type="ORF">EGO53_06680</name>
</gene>
<dbReference type="Proteomes" id="UP000317572">
    <property type="component" value="Chromosome"/>
</dbReference>
<accession>A0A515CTJ2</accession>
<evidence type="ECO:0000313" key="2">
    <source>
        <dbReference type="Proteomes" id="UP000317572"/>
    </source>
</evidence>
<sequence>MRISVLEGDCGRVINPGVERYEVLLNGEKVSHCFTADEENGLVICAKLDPNGRMLVENGEVAMQELHGVVVVRRIQ</sequence>
<protein>
    <submittedName>
        <fullName evidence="1">Uncharacterized protein</fullName>
    </submittedName>
</protein>
<proteinExistence type="predicted"/>
<reference evidence="1 2" key="1">
    <citation type="submission" date="2018-11" db="EMBL/GenBank/DDBJ databases">
        <title>The first complete genome of Serratia liquefaciens isolated from metalophyte plant revel distinctness adaptive mechanisms in an extreme habitat.</title>
        <authorList>
            <person name="Caneschi W.L."/>
            <person name="Sanchez A.B."/>
            <person name="Felestrino E.B."/>
            <person name="Assis R.A.B."/>
            <person name="Lemes C.G.C."/>
            <person name="Cordeiro I.F."/>
            <person name="Fonseca N.P."/>
            <person name="Villa M."/>
            <person name="Vieira I.T."/>
            <person name="Moraes L.A."/>
            <person name="Kamino L.H.Y."/>
            <person name="do Carmo F."/>
            <person name="Garcia C.M."/>
            <person name="Almeida N.F."/>
            <person name="Silva R.S."/>
            <person name="Ferro J.A."/>
            <person name="Ferro M.I.T."/>
            <person name="Varani A.M."/>
            <person name="Ferreira R.M."/>
            <person name="dos Santos V.L."/>
            <person name="Silva U.C."/>
            <person name="Setubal J.C."/>
            <person name="Moreira L.M."/>
        </authorList>
    </citation>
    <scope>NUCLEOTIDE SEQUENCE [LARGE SCALE GENOMIC DNA]</scope>
    <source>
        <strain evidence="1 2">FG3</strain>
    </source>
</reference>
<dbReference type="EMBL" id="CP033893">
    <property type="protein sequence ID" value="QDL31484.1"/>
    <property type="molecule type" value="Genomic_DNA"/>
</dbReference>